<dbReference type="EMBL" id="JAFFHA010000008">
    <property type="protein sequence ID" value="KAK4652070.1"/>
    <property type="molecule type" value="Genomic_DNA"/>
</dbReference>
<keyword evidence="2" id="KW-1185">Reference proteome</keyword>
<evidence type="ECO:0000313" key="1">
    <source>
        <dbReference type="EMBL" id="KAK4652070.1"/>
    </source>
</evidence>
<sequence>MLDQRHPVTPTNYLLTPAIHGCFKISSAVIRLFRSKSKNCDASAGTQPGNSSTFISDEMHLTIRFVSKYFAPLGAYERNVHIPSTATGRFTRFETNAKKRGKD</sequence>
<reference evidence="1 2" key="1">
    <citation type="journal article" date="2023" name="bioRxiv">
        <title>High-quality genome assemblies of four members of thePodospora anserinaspecies complex.</title>
        <authorList>
            <person name="Ament-Velasquez S.L."/>
            <person name="Vogan A.A."/>
            <person name="Wallerman O."/>
            <person name="Hartmann F."/>
            <person name="Gautier V."/>
            <person name="Silar P."/>
            <person name="Giraud T."/>
            <person name="Johannesson H."/>
        </authorList>
    </citation>
    <scope>NUCLEOTIDE SEQUENCE [LARGE SCALE GENOMIC DNA]</scope>
    <source>
        <strain evidence="1 2">CBS 415.72m</strain>
    </source>
</reference>
<evidence type="ECO:0000313" key="2">
    <source>
        <dbReference type="Proteomes" id="UP001323405"/>
    </source>
</evidence>
<protein>
    <submittedName>
        <fullName evidence="1">Uncharacterized protein</fullName>
    </submittedName>
</protein>
<dbReference type="RefSeq" id="XP_062741045.1">
    <property type="nucleotide sequence ID" value="XM_062892488.1"/>
</dbReference>
<name>A0ABR0G8H6_9PEZI</name>
<dbReference type="Proteomes" id="UP001323405">
    <property type="component" value="Unassembled WGS sequence"/>
</dbReference>
<comment type="caution">
    <text evidence="1">The sequence shown here is derived from an EMBL/GenBank/DDBJ whole genome shotgun (WGS) entry which is preliminary data.</text>
</comment>
<dbReference type="GeneID" id="87912395"/>
<accession>A0ABR0G8H6</accession>
<gene>
    <name evidence="1" type="ORF">QC762_608047</name>
</gene>
<proteinExistence type="predicted"/>
<organism evidence="1 2">
    <name type="scientific">Podospora pseudocomata</name>
    <dbReference type="NCBI Taxonomy" id="2093779"/>
    <lineage>
        <taxon>Eukaryota</taxon>
        <taxon>Fungi</taxon>
        <taxon>Dikarya</taxon>
        <taxon>Ascomycota</taxon>
        <taxon>Pezizomycotina</taxon>
        <taxon>Sordariomycetes</taxon>
        <taxon>Sordariomycetidae</taxon>
        <taxon>Sordariales</taxon>
        <taxon>Podosporaceae</taxon>
        <taxon>Podospora</taxon>
    </lineage>
</organism>